<dbReference type="PANTHER" id="PTHR47529:SF1">
    <property type="entry name" value="PERIPLASMIC CHAPERONE PPID"/>
    <property type="match status" value="1"/>
</dbReference>
<dbReference type="PANTHER" id="PTHR47529">
    <property type="entry name" value="PEPTIDYL-PROLYL CIS-TRANS ISOMERASE D"/>
    <property type="match status" value="1"/>
</dbReference>
<accession>A0A381XTG3</accession>
<evidence type="ECO:0000256" key="4">
    <source>
        <dbReference type="ARBA" id="ARBA00023186"/>
    </source>
</evidence>
<dbReference type="GO" id="GO:0005886">
    <property type="term" value="C:plasma membrane"/>
    <property type="evidence" value="ECO:0007669"/>
    <property type="project" value="UniProtKB-SubCell"/>
</dbReference>
<dbReference type="Pfam" id="PF13624">
    <property type="entry name" value="SurA_N_3"/>
    <property type="match status" value="1"/>
</dbReference>
<feature type="transmembrane region" description="Helical" evidence="5">
    <location>
        <begin position="12"/>
        <end position="31"/>
    </location>
</feature>
<evidence type="ECO:0008006" key="7">
    <source>
        <dbReference type="Google" id="ProtNLM"/>
    </source>
</evidence>
<keyword evidence="3 5" id="KW-0472">Membrane</keyword>
<feature type="non-terminal residue" evidence="6">
    <location>
        <position position="467"/>
    </location>
</feature>
<evidence type="ECO:0000256" key="3">
    <source>
        <dbReference type="ARBA" id="ARBA00023136"/>
    </source>
</evidence>
<reference evidence="6" key="1">
    <citation type="submission" date="2018-05" db="EMBL/GenBank/DDBJ databases">
        <authorList>
            <person name="Lanie J.A."/>
            <person name="Ng W.-L."/>
            <person name="Kazmierczak K.M."/>
            <person name="Andrzejewski T.M."/>
            <person name="Davidsen T.M."/>
            <person name="Wayne K.J."/>
            <person name="Tettelin H."/>
            <person name="Glass J.I."/>
            <person name="Rusch D."/>
            <person name="Podicherti R."/>
            <person name="Tsui H.-C.T."/>
            <person name="Winkler M.E."/>
        </authorList>
    </citation>
    <scope>NUCLEOTIDE SEQUENCE</scope>
</reference>
<evidence type="ECO:0000256" key="2">
    <source>
        <dbReference type="ARBA" id="ARBA00022475"/>
    </source>
</evidence>
<keyword evidence="5" id="KW-1133">Transmembrane helix</keyword>
<dbReference type="EMBL" id="UINC01016169">
    <property type="protein sequence ID" value="SVA67523.1"/>
    <property type="molecule type" value="Genomic_DNA"/>
</dbReference>
<organism evidence="6">
    <name type="scientific">marine metagenome</name>
    <dbReference type="NCBI Taxonomy" id="408172"/>
    <lineage>
        <taxon>unclassified sequences</taxon>
        <taxon>metagenomes</taxon>
        <taxon>ecological metagenomes</taxon>
    </lineage>
</organism>
<protein>
    <recommendedName>
        <fullName evidence="7">PpiC domain-containing protein</fullName>
    </recommendedName>
</protein>
<sequence>MLNKLRGFSNTKLAGVLIAIIIVPFVFWGMGSVFSGGNTNNIAKINNEAISTQDFMKYINQTRMDVEYIKKNINNNVIENIISKIVSIKLLDMEINDLNISISDKALAEKIKNNEVFLDDKKNFSRIKYEKFLLENNLTAPVFEIRFKNEELKKNLFTYVGGGIKSPYFLNNKIYISKTKEVEIDYFNLDTVYDTETSETEINQFIKDNEENLKEELIDFSYAKITPSNLIEIDEFNNEFFKKIDDIENSILNGSNIEDIKKKYNLKLEYLNNYNNDDEENEILKEIYQKKNDDKIQLIDKNDYYLLYEISKIKKILPSKSDLNFIKRVKENLTLKKKYEYNKDLFQKIQDKKLNEDEFLKISSGERNILNTIIKSVDDDKVFDKESINLVYSLPINSFVLITDVNNKIYLAKINNIITKNLSKNDINNKEYLVKSNSKIIDEIYNSYDLSLNKKYKVKVYENTLDR</sequence>
<keyword evidence="4" id="KW-0143">Chaperone</keyword>
<keyword evidence="2" id="KW-1003">Cell membrane</keyword>
<gene>
    <name evidence="6" type="ORF">METZ01_LOCUS120377</name>
</gene>
<evidence type="ECO:0000256" key="1">
    <source>
        <dbReference type="ARBA" id="ARBA00004236"/>
    </source>
</evidence>
<evidence type="ECO:0000256" key="5">
    <source>
        <dbReference type="SAM" id="Phobius"/>
    </source>
</evidence>
<dbReference type="AlphaFoldDB" id="A0A381XTG3"/>
<dbReference type="InterPro" id="IPR027304">
    <property type="entry name" value="Trigger_fact/SurA_dom_sf"/>
</dbReference>
<dbReference type="InterPro" id="IPR052029">
    <property type="entry name" value="PpiD_chaperone"/>
</dbReference>
<proteinExistence type="predicted"/>
<evidence type="ECO:0000313" key="6">
    <source>
        <dbReference type="EMBL" id="SVA67523.1"/>
    </source>
</evidence>
<keyword evidence="5" id="KW-0812">Transmembrane</keyword>
<comment type="subcellular location">
    <subcellularLocation>
        <location evidence="1">Cell membrane</location>
    </subcellularLocation>
</comment>
<dbReference type="SUPFAM" id="SSF109998">
    <property type="entry name" value="Triger factor/SurA peptide-binding domain-like"/>
    <property type="match status" value="1"/>
</dbReference>
<name>A0A381XTG3_9ZZZZ</name>